<feature type="transmembrane region" description="Helical" evidence="9">
    <location>
        <begin position="134"/>
        <end position="159"/>
    </location>
</feature>
<gene>
    <name evidence="11" type="primary">pstA</name>
    <name evidence="11" type="ORF">ENU66_03430</name>
</gene>
<dbReference type="SUPFAM" id="SSF161098">
    <property type="entry name" value="MetI-like"/>
    <property type="match status" value="1"/>
</dbReference>
<dbReference type="CDD" id="cd06261">
    <property type="entry name" value="TM_PBP2"/>
    <property type="match status" value="1"/>
</dbReference>
<evidence type="ECO:0000256" key="4">
    <source>
        <dbReference type="ARBA" id="ARBA00022475"/>
    </source>
</evidence>
<keyword evidence="5" id="KW-0592">Phosphate transport</keyword>
<evidence type="ECO:0000256" key="2">
    <source>
        <dbReference type="ARBA" id="ARBA00007069"/>
    </source>
</evidence>
<dbReference type="Pfam" id="PF00528">
    <property type="entry name" value="BPD_transp_1"/>
    <property type="match status" value="1"/>
</dbReference>
<evidence type="ECO:0000256" key="7">
    <source>
        <dbReference type="ARBA" id="ARBA00022989"/>
    </source>
</evidence>
<organism evidence="11">
    <name type="scientific">candidate division WOR-3 bacterium</name>
    <dbReference type="NCBI Taxonomy" id="2052148"/>
    <lineage>
        <taxon>Bacteria</taxon>
        <taxon>Bacteria division WOR-3</taxon>
    </lineage>
</organism>
<reference evidence="11" key="1">
    <citation type="journal article" date="2020" name="mSystems">
        <title>Genome- and Community-Level Interaction Insights into Carbon Utilization and Element Cycling Functions of Hydrothermarchaeota in Hydrothermal Sediment.</title>
        <authorList>
            <person name="Zhou Z."/>
            <person name="Liu Y."/>
            <person name="Xu W."/>
            <person name="Pan J."/>
            <person name="Luo Z.H."/>
            <person name="Li M."/>
        </authorList>
    </citation>
    <scope>NUCLEOTIDE SEQUENCE [LARGE SCALE GENOMIC DNA]</scope>
    <source>
        <strain evidence="11">SpSt-69</strain>
    </source>
</reference>
<dbReference type="PANTHER" id="PTHR42922:SF1">
    <property type="entry name" value="PHOSPHATE TRANSPORT SYSTEM PERMEASE PROTEIN PSTA"/>
    <property type="match status" value="1"/>
</dbReference>
<comment type="subcellular location">
    <subcellularLocation>
        <location evidence="1 9">Cell membrane</location>
        <topology evidence="1 9">Multi-pass membrane protein</topology>
    </subcellularLocation>
</comment>
<dbReference type="EMBL" id="DTDJ01000025">
    <property type="protein sequence ID" value="HGL17370.1"/>
    <property type="molecule type" value="Genomic_DNA"/>
</dbReference>
<dbReference type="PROSITE" id="PS50928">
    <property type="entry name" value="ABC_TM1"/>
    <property type="match status" value="1"/>
</dbReference>
<feature type="transmembrane region" description="Helical" evidence="9">
    <location>
        <begin position="101"/>
        <end position="122"/>
    </location>
</feature>
<evidence type="ECO:0000259" key="10">
    <source>
        <dbReference type="PROSITE" id="PS50928"/>
    </source>
</evidence>
<dbReference type="InterPro" id="IPR035906">
    <property type="entry name" value="MetI-like_sf"/>
</dbReference>
<protein>
    <recommendedName>
        <fullName evidence="9">Phosphate transport system permease protein PstA</fullName>
    </recommendedName>
</protein>
<dbReference type="InterPro" id="IPR051408">
    <property type="entry name" value="Phosphate_transprt_permease"/>
</dbReference>
<comment type="caution">
    <text evidence="11">The sequence shown here is derived from an EMBL/GenBank/DDBJ whole genome shotgun (WGS) entry which is preliminary data.</text>
</comment>
<keyword evidence="6 9" id="KW-0812">Transmembrane</keyword>
<accession>A0A7V3ZXA1</accession>
<evidence type="ECO:0000256" key="8">
    <source>
        <dbReference type="ARBA" id="ARBA00023136"/>
    </source>
</evidence>
<dbReference type="GO" id="GO:0035435">
    <property type="term" value="P:phosphate ion transmembrane transport"/>
    <property type="evidence" value="ECO:0007669"/>
    <property type="project" value="InterPro"/>
</dbReference>
<keyword evidence="3" id="KW-0813">Transport</keyword>
<keyword evidence="8 9" id="KW-0472">Membrane</keyword>
<dbReference type="GO" id="GO:0005886">
    <property type="term" value="C:plasma membrane"/>
    <property type="evidence" value="ECO:0007669"/>
    <property type="project" value="UniProtKB-SubCell"/>
</dbReference>
<feature type="transmembrane region" description="Helical" evidence="9">
    <location>
        <begin position="246"/>
        <end position="269"/>
    </location>
</feature>
<dbReference type="AlphaFoldDB" id="A0A7V3ZXA1"/>
<evidence type="ECO:0000256" key="1">
    <source>
        <dbReference type="ARBA" id="ARBA00004651"/>
    </source>
</evidence>
<dbReference type="NCBIfam" id="TIGR00974">
    <property type="entry name" value="3a0107s02c"/>
    <property type="match status" value="1"/>
</dbReference>
<keyword evidence="4 9" id="KW-1003">Cell membrane</keyword>
<dbReference type="InterPro" id="IPR000515">
    <property type="entry name" value="MetI-like"/>
</dbReference>
<dbReference type="Gene3D" id="1.10.3720.10">
    <property type="entry name" value="MetI-like"/>
    <property type="match status" value="1"/>
</dbReference>
<comment type="similarity">
    <text evidence="2 9">Belongs to the binding-protein-dependent transport system permease family. CysTW subfamily.</text>
</comment>
<evidence type="ECO:0000256" key="3">
    <source>
        <dbReference type="ARBA" id="ARBA00022448"/>
    </source>
</evidence>
<dbReference type="InterPro" id="IPR005672">
    <property type="entry name" value="Phosphate_PstA"/>
</dbReference>
<name>A0A7V3ZXA1_UNCW3</name>
<evidence type="ECO:0000256" key="9">
    <source>
        <dbReference type="RuleBase" id="RU363043"/>
    </source>
</evidence>
<dbReference type="PANTHER" id="PTHR42922">
    <property type="entry name" value="PHOSPHATE TRANSPORT SYSTEM PERMEASE PROTEIN PSTA"/>
    <property type="match status" value="1"/>
</dbReference>
<proteinExistence type="inferred from homology"/>
<feature type="transmembrane region" description="Helical" evidence="9">
    <location>
        <begin position="58"/>
        <end position="89"/>
    </location>
</feature>
<feature type="domain" description="ABC transmembrane type-1" evidence="10">
    <location>
        <begin position="63"/>
        <end position="265"/>
    </location>
</feature>
<evidence type="ECO:0000256" key="5">
    <source>
        <dbReference type="ARBA" id="ARBA00022592"/>
    </source>
</evidence>
<feature type="transmembrane region" description="Helical" evidence="9">
    <location>
        <begin position="180"/>
        <end position="201"/>
    </location>
</feature>
<evidence type="ECO:0000256" key="6">
    <source>
        <dbReference type="ARBA" id="ARBA00022692"/>
    </source>
</evidence>
<keyword evidence="7 9" id="KW-1133">Transmembrane helix</keyword>
<evidence type="ECO:0000313" key="11">
    <source>
        <dbReference type="EMBL" id="HGL17370.1"/>
    </source>
</evidence>
<sequence length="274" mass="29809">MKARRYMDKTFKAGIIIFSILTIVPLFIILITLLKWGINALNLDLITKVQRPVGEKGGALNSLVGTLIITTISTIIAAPISILAGVYVAEFPDKLLSKITAVSSRLIAGIPSIVIGIVVYAWCVKPMRGYSALAGSIALALMMIPNIVTATVESIMMIPKDYREASRSLGANFTRTTLKVIMPFALPGILTGLLSSFSRIAGETAPLLFTSFGNPFLNFNILKPMSALPLLIYNYATSPYKEWHQIAWGASLILILIVFLVSITSHLGVRKWKA</sequence>
<dbReference type="GO" id="GO:0005315">
    <property type="term" value="F:phosphate transmembrane transporter activity"/>
    <property type="evidence" value="ECO:0007669"/>
    <property type="project" value="InterPro"/>
</dbReference>
<feature type="transmembrane region" description="Helical" evidence="9">
    <location>
        <begin position="12"/>
        <end position="38"/>
    </location>
</feature>